<dbReference type="Proteomes" id="UP000479710">
    <property type="component" value="Unassembled WGS sequence"/>
</dbReference>
<proteinExistence type="predicted"/>
<organism evidence="2 3">
    <name type="scientific">Oryza meyeriana var. granulata</name>
    <dbReference type="NCBI Taxonomy" id="110450"/>
    <lineage>
        <taxon>Eukaryota</taxon>
        <taxon>Viridiplantae</taxon>
        <taxon>Streptophyta</taxon>
        <taxon>Embryophyta</taxon>
        <taxon>Tracheophyta</taxon>
        <taxon>Spermatophyta</taxon>
        <taxon>Magnoliopsida</taxon>
        <taxon>Liliopsida</taxon>
        <taxon>Poales</taxon>
        <taxon>Poaceae</taxon>
        <taxon>BOP clade</taxon>
        <taxon>Oryzoideae</taxon>
        <taxon>Oryzeae</taxon>
        <taxon>Oryzinae</taxon>
        <taxon>Oryza</taxon>
        <taxon>Oryza meyeriana</taxon>
    </lineage>
</organism>
<feature type="compositionally biased region" description="Basic and acidic residues" evidence="1">
    <location>
        <begin position="77"/>
        <end position="104"/>
    </location>
</feature>
<evidence type="ECO:0000256" key="1">
    <source>
        <dbReference type="SAM" id="MobiDB-lite"/>
    </source>
</evidence>
<sequence length="132" mass="14728">MAERMRKLSWWMESTTVVPPVPPPATRRTDAPSRPPPRQPAALKHERRRGSSRRSPQARVAPSHRLRPLRELSSSACRREKTGERESGGSGLDVRHCDRPRLEPPEPVGPRGPVSSSPPTEGARPYGIVHVR</sequence>
<dbReference type="AlphaFoldDB" id="A0A6G1D372"/>
<keyword evidence="3" id="KW-1185">Reference proteome</keyword>
<reference evidence="2 3" key="1">
    <citation type="submission" date="2019-11" db="EMBL/GenBank/DDBJ databases">
        <title>Whole genome sequence of Oryza granulata.</title>
        <authorList>
            <person name="Li W."/>
        </authorList>
    </citation>
    <scope>NUCLEOTIDE SEQUENCE [LARGE SCALE GENOMIC DNA]</scope>
    <source>
        <strain evidence="3">cv. Menghai</strain>
        <tissue evidence="2">Leaf</tissue>
    </source>
</reference>
<evidence type="ECO:0000313" key="3">
    <source>
        <dbReference type="Proteomes" id="UP000479710"/>
    </source>
</evidence>
<dbReference type="EMBL" id="SPHZ02000007">
    <property type="protein sequence ID" value="KAF0906173.1"/>
    <property type="molecule type" value="Genomic_DNA"/>
</dbReference>
<feature type="region of interest" description="Disordered" evidence="1">
    <location>
        <begin position="1"/>
        <end position="132"/>
    </location>
</feature>
<protein>
    <submittedName>
        <fullName evidence="2">Uncharacterized protein</fullName>
    </submittedName>
</protein>
<accession>A0A6G1D372</accession>
<gene>
    <name evidence="2" type="ORF">E2562_009195</name>
</gene>
<comment type="caution">
    <text evidence="2">The sequence shown here is derived from an EMBL/GenBank/DDBJ whole genome shotgun (WGS) entry which is preliminary data.</text>
</comment>
<evidence type="ECO:0000313" key="2">
    <source>
        <dbReference type="EMBL" id="KAF0906173.1"/>
    </source>
</evidence>
<name>A0A6G1D372_9ORYZ</name>